<organism evidence="2 3">
    <name type="scientific">Granulicella aggregans</name>
    <dbReference type="NCBI Taxonomy" id="474949"/>
    <lineage>
        <taxon>Bacteria</taxon>
        <taxon>Pseudomonadati</taxon>
        <taxon>Acidobacteriota</taxon>
        <taxon>Terriglobia</taxon>
        <taxon>Terriglobales</taxon>
        <taxon>Acidobacteriaceae</taxon>
        <taxon>Granulicella</taxon>
    </lineage>
</organism>
<feature type="signal peptide" evidence="1">
    <location>
        <begin position="1"/>
        <end position="19"/>
    </location>
</feature>
<dbReference type="CDD" id="cd00063">
    <property type="entry name" value="FN3"/>
    <property type="match status" value="1"/>
</dbReference>
<dbReference type="SUPFAM" id="SSF49265">
    <property type="entry name" value="Fibronectin type III"/>
    <property type="match status" value="1"/>
</dbReference>
<dbReference type="Proteomes" id="UP000540989">
    <property type="component" value="Unassembled WGS sequence"/>
</dbReference>
<dbReference type="InterPro" id="IPR036116">
    <property type="entry name" value="FN3_sf"/>
</dbReference>
<evidence type="ECO:0000313" key="3">
    <source>
        <dbReference type="Proteomes" id="UP000540989"/>
    </source>
</evidence>
<keyword evidence="1" id="KW-0732">Signal</keyword>
<evidence type="ECO:0000256" key="1">
    <source>
        <dbReference type="SAM" id="SignalP"/>
    </source>
</evidence>
<name>A0A7W7ZI88_9BACT</name>
<dbReference type="AlphaFoldDB" id="A0A7W7ZI88"/>
<evidence type="ECO:0000313" key="2">
    <source>
        <dbReference type="EMBL" id="MBB5059711.1"/>
    </source>
</evidence>
<dbReference type="Gene3D" id="2.130.10.10">
    <property type="entry name" value="YVTN repeat-like/Quinoprotein amine dehydrogenase"/>
    <property type="match status" value="1"/>
</dbReference>
<sequence>MAAVLAVCATSLGTLSVQAQGTKLWTQSRYEEFERGTADGVAIRNDGRLEVAPAKKLLYTTSGNYIWSIASDAAGNAFLGRGGTSSGSATITLVKPDGSAADIFTGKEMAVQAIKSTSEGTIFAATSPDGKVYRIDAPKAAATAKVIFDPAETQEKPKYIWDIATGKGGEVYVATGAPAVVYKISPGSRPAVLFKTSDQHIRCLLLAPDGTLFAGSDGAGVIYKIDTTKSDAKPFALYSAARREITSLALDSAGALYAAGVGARGAVPLPNLPVSGASGISITFVQPGSSTAATSSTVIPDGSEIYKITSDGSPSKLLTLKDDVVYALTFRNGSLLAATGNRGRIYRIDTTVAGRWTDIAHLDATQAMAFSSSPNGLLVATSNSGRLFQIADAGASDATFISAVFDAQIFSRWGRSELLPTTASSDLDLYVRSGNVENPILGWSDWIKATPNSGGTGAPPARYIQWKAVLRGPAAIDSVSLSYLTRNVAPVVEEVVSQPGARVAVVPPTPNLTVQVNLAPGTPTTSQIENAATPLTAQKDKTAVTVRWSARDDNGDDLVFSVFYKGEGEQNWRLLKEKITDRFYSFDSSLLPDGTYSVKVVASDLPAHSQADALSGERTSEYFVIDTTPPIPGTLTATIEGKNIHARFEAKDTISPISHAEYSIDAGPWQYLEPSGGISDSLAEHYDFLAPIPPPTTAVVDAKEHVIAIRVYDRYENAVTAKAIVR</sequence>
<protein>
    <submittedName>
        <fullName evidence="2">WD40 repeat protein</fullName>
    </submittedName>
</protein>
<feature type="chain" id="PRO_5031233516" evidence="1">
    <location>
        <begin position="20"/>
        <end position="726"/>
    </location>
</feature>
<comment type="caution">
    <text evidence="2">The sequence shown here is derived from an EMBL/GenBank/DDBJ whole genome shotgun (WGS) entry which is preliminary data.</text>
</comment>
<gene>
    <name evidence="2" type="ORF">HDF16_004440</name>
</gene>
<dbReference type="EMBL" id="JACHIP010000007">
    <property type="protein sequence ID" value="MBB5059711.1"/>
    <property type="molecule type" value="Genomic_DNA"/>
</dbReference>
<accession>A0A7W7ZI88</accession>
<dbReference type="RefSeq" id="WP_184221500.1">
    <property type="nucleotide sequence ID" value="NZ_JACHIP010000007.1"/>
</dbReference>
<dbReference type="InterPro" id="IPR013783">
    <property type="entry name" value="Ig-like_fold"/>
</dbReference>
<dbReference type="SUPFAM" id="SSF63829">
    <property type="entry name" value="Calcium-dependent phosphotriesterase"/>
    <property type="match status" value="1"/>
</dbReference>
<dbReference type="InterPro" id="IPR015943">
    <property type="entry name" value="WD40/YVTN_repeat-like_dom_sf"/>
</dbReference>
<proteinExistence type="predicted"/>
<dbReference type="Gene3D" id="2.60.40.10">
    <property type="entry name" value="Immunoglobulins"/>
    <property type="match status" value="1"/>
</dbReference>
<keyword evidence="3" id="KW-1185">Reference proteome</keyword>
<dbReference type="InterPro" id="IPR003961">
    <property type="entry name" value="FN3_dom"/>
</dbReference>
<reference evidence="2 3" key="1">
    <citation type="submission" date="2020-08" db="EMBL/GenBank/DDBJ databases">
        <title>Genomic Encyclopedia of Type Strains, Phase IV (KMG-V): Genome sequencing to study the core and pangenomes of soil and plant-associated prokaryotes.</title>
        <authorList>
            <person name="Whitman W."/>
        </authorList>
    </citation>
    <scope>NUCLEOTIDE SEQUENCE [LARGE SCALE GENOMIC DNA]</scope>
    <source>
        <strain evidence="2 3">M8UP14</strain>
    </source>
</reference>